<protein>
    <recommendedName>
        <fullName evidence="2">Reverse transcriptase domain-containing protein</fullName>
    </recommendedName>
</protein>
<feature type="region of interest" description="Disordered" evidence="1">
    <location>
        <begin position="670"/>
        <end position="757"/>
    </location>
</feature>
<evidence type="ECO:0000256" key="1">
    <source>
        <dbReference type="SAM" id="MobiDB-lite"/>
    </source>
</evidence>
<name>A0ABN9LYK2_9NEOB</name>
<evidence type="ECO:0000259" key="2">
    <source>
        <dbReference type="PROSITE" id="PS50878"/>
    </source>
</evidence>
<dbReference type="PANTHER" id="PTHR21301:SF12">
    <property type="match status" value="1"/>
</dbReference>
<dbReference type="Pfam" id="PF26215">
    <property type="entry name" value="HTH_animal"/>
    <property type="match status" value="1"/>
</dbReference>
<keyword evidence="4" id="KW-1185">Reference proteome</keyword>
<evidence type="ECO:0000313" key="3">
    <source>
        <dbReference type="EMBL" id="CAJ0954263.1"/>
    </source>
</evidence>
<dbReference type="Pfam" id="PF00078">
    <property type="entry name" value="RVT_1"/>
    <property type="match status" value="1"/>
</dbReference>
<feature type="compositionally biased region" description="Basic and acidic residues" evidence="1">
    <location>
        <begin position="729"/>
        <end position="739"/>
    </location>
</feature>
<dbReference type="EMBL" id="CAUEEQ010038179">
    <property type="protein sequence ID" value="CAJ0954263.1"/>
    <property type="molecule type" value="Genomic_DNA"/>
</dbReference>
<dbReference type="InterPro" id="IPR058912">
    <property type="entry name" value="HTH_animal"/>
</dbReference>
<dbReference type="PANTHER" id="PTHR21301">
    <property type="entry name" value="REVERSE TRANSCRIPTASE"/>
    <property type="match status" value="1"/>
</dbReference>
<comment type="caution">
    <text evidence="3">The sequence shown here is derived from an EMBL/GenBank/DDBJ whole genome shotgun (WGS) entry which is preliminary data.</text>
</comment>
<proteinExistence type="predicted"/>
<evidence type="ECO:0000313" key="4">
    <source>
        <dbReference type="Proteomes" id="UP001176940"/>
    </source>
</evidence>
<reference evidence="3" key="1">
    <citation type="submission" date="2023-07" db="EMBL/GenBank/DDBJ databases">
        <authorList>
            <person name="Stuckert A."/>
        </authorList>
    </citation>
    <scope>NUCLEOTIDE SEQUENCE</scope>
</reference>
<dbReference type="Proteomes" id="UP001176940">
    <property type="component" value="Unassembled WGS sequence"/>
</dbReference>
<sequence length="785" mass="88667">MDRSFYVSEVRRQLADTTTYKKIQNDPTHTIRQKIARIVDKHLQLKTIDNKTKTYLINLHPVTPVLYILPKIHKNLRNPPGRPIVASTDSILNPLSMFLEKLLTPYTKVTKSFILDTGDFLGKIRNMKRIPSDSILCTLDVNSLYTSITHDMGIEAVSQTLSEARLDKGTQDLCIDLLSLVLRENFFIFEDDFFLQTCGTAMGSNVAPAYANLYMDRFERDFVYTNPGFQQHALAWYRYIDDVFCVWRGNLTSLLEFYDTINTVRPELSFTLVHHSNEVTFLDTKIIKDSIGNLSTDIFTKPTDCNSLLLYNSCHPRSTKNSLPRSQFKRVTRIVSNPSTLESRLHEMSDKFKARQYPLDLLNTESSRALHDSDNLNSGTQKQKNPRLPFVHNYHPTINKIHNLIRGHWPLLNKAYPNIPIFKDPPLMCTRRPKNIRDKVVRADLGSQKTAQNRTLTGHSRTDLIICTSSLTFRHNRDGQALLPFGHRLAWACIYYAGPAILWQTDAFRFYCARASGQNRHCACAGVPTLVPDASSPGTINRSLLGSFRQALPHAVTRIWYVDLSALYHGNYSTCTSKPYEFPYIIGCTFPRYPTCTQAGPLKHRGPEGEFPLLQDPWNHTHRTLRYRFPISQNYRNSVSEFRYSKYRPIPDTCSIGMLNTSYNSYSLKKGQESKNSAGCRDLHLRPFSRSPPHRKPCNSGGSGLSQNVGRAPAASETPAAAPETPRISTEDPPQHRTPEAAPPGTPSSQPAACSITPLLPPPAAILGPRFTTATTLVSNKIHGL</sequence>
<gene>
    <name evidence="3" type="ORF">RIMI_LOCUS14653326</name>
</gene>
<organism evidence="3 4">
    <name type="scientific">Ranitomeya imitator</name>
    <name type="common">mimic poison frog</name>
    <dbReference type="NCBI Taxonomy" id="111125"/>
    <lineage>
        <taxon>Eukaryota</taxon>
        <taxon>Metazoa</taxon>
        <taxon>Chordata</taxon>
        <taxon>Craniata</taxon>
        <taxon>Vertebrata</taxon>
        <taxon>Euteleostomi</taxon>
        <taxon>Amphibia</taxon>
        <taxon>Batrachia</taxon>
        <taxon>Anura</taxon>
        <taxon>Neobatrachia</taxon>
        <taxon>Hyloidea</taxon>
        <taxon>Dendrobatidae</taxon>
        <taxon>Dendrobatinae</taxon>
        <taxon>Ranitomeya</taxon>
    </lineage>
</organism>
<dbReference type="InterPro" id="IPR000477">
    <property type="entry name" value="RT_dom"/>
</dbReference>
<dbReference type="CDD" id="cd00304">
    <property type="entry name" value="RT_like"/>
    <property type="match status" value="1"/>
</dbReference>
<accession>A0ABN9LYK2</accession>
<feature type="domain" description="Reverse transcriptase" evidence="2">
    <location>
        <begin position="50"/>
        <end position="298"/>
    </location>
</feature>
<feature type="compositionally biased region" description="Low complexity" evidence="1">
    <location>
        <begin position="712"/>
        <end position="726"/>
    </location>
</feature>
<dbReference type="PROSITE" id="PS50878">
    <property type="entry name" value="RT_POL"/>
    <property type="match status" value="1"/>
</dbReference>
<feature type="region of interest" description="Disordered" evidence="1">
    <location>
        <begin position="370"/>
        <end position="389"/>
    </location>
</feature>